<evidence type="ECO:0000256" key="1">
    <source>
        <dbReference type="SAM" id="MobiDB-lite"/>
    </source>
</evidence>
<sequence>MTGSQRVSLSCWVSLDEHDRLCKVSLDRSTVEEVSRPSEQQVDSTFQAWSYAGMAALSSSRAKKGTSRKRRRSRHSSQKVDSLRLSDDLSQSATASQGPSSQGPSSPEGVPSTPESAIPEEHSPQLNDNMAIVDSHLPARSPVCTMEEKAQRASQAPETSPTYERACPTVSADELATPSEPITGPSSSFIVGSSHEADTERQGFDQACLPAAYTRPVSTADPTDSTFGPKAELKELYLEMDAIPIMSGILQTCVKYYEKTADFQNGDFLVTKVRKGIGATMKSPIDLTACFNVIGRDRIKRQLKKEQAGLETPHAVNLWKETFRYDYLLKIAEADTRAWSRDNPRPPANASQSEAEAVKELVDVVSKGRSPENYRKHYRFWKFLHDIRVEGGSTEMEDAEARILKDGLIPIVFFRTESFNRRFFNKPRTRARQSGSGIKCTTPT</sequence>
<protein>
    <submittedName>
        <fullName evidence="2">Uncharacterized protein</fullName>
    </submittedName>
</protein>
<feature type="region of interest" description="Disordered" evidence="1">
    <location>
        <begin position="144"/>
        <end position="164"/>
    </location>
</feature>
<dbReference type="AlphaFoldDB" id="A0A9P7YAV9"/>
<comment type="caution">
    <text evidence="2">The sequence shown here is derived from an EMBL/GenBank/DDBJ whole genome shotgun (WGS) entry which is preliminary data.</text>
</comment>
<organism evidence="2 3">
    <name type="scientific">Amylocarpus encephaloides</name>
    <dbReference type="NCBI Taxonomy" id="45428"/>
    <lineage>
        <taxon>Eukaryota</taxon>
        <taxon>Fungi</taxon>
        <taxon>Dikarya</taxon>
        <taxon>Ascomycota</taxon>
        <taxon>Pezizomycotina</taxon>
        <taxon>Leotiomycetes</taxon>
        <taxon>Helotiales</taxon>
        <taxon>Helotiales incertae sedis</taxon>
        <taxon>Amylocarpus</taxon>
    </lineage>
</organism>
<proteinExistence type="predicted"/>
<reference evidence="2" key="1">
    <citation type="journal article" date="2021" name="IMA Fungus">
        <title>Genomic characterization of three marine fungi, including Emericellopsis atlantica sp. nov. with signatures of a generalist lifestyle and marine biomass degradation.</title>
        <authorList>
            <person name="Hagestad O.C."/>
            <person name="Hou L."/>
            <person name="Andersen J.H."/>
            <person name="Hansen E.H."/>
            <person name="Altermark B."/>
            <person name="Li C."/>
            <person name="Kuhnert E."/>
            <person name="Cox R.J."/>
            <person name="Crous P.W."/>
            <person name="Spatafora J.W."/>
            <person name="Lail K."/>
            <person name="Amirebrahimi M."/>
            <person name="Lipzen A."/>
            <person name="Pangilinan J."/>
            <person name="Andreopoulos W."/>
            <person name="Hayes R.D."/>
            <person name="Ng V."/>
            <person name="Grigoriev I.V."/>
            <person name="Jackson S.A."/>
            <person name="Sutton T.D.S."/>
            <person name="Dobson A.D.W."/>
            <person name="Rama T."/>
        </authorList>
    </citation>
    <scope>NUCLEOTIDE SEQUENCE</scope>
    <source>
        <strain evidence="2">TRa018bII</strain>
    </source>
</reference>
<dbReference type="Proteomes" id="UP000824998">
    <property type="component" value="Unassembled WGS sequence"/>
</dbReference>
<feature type="compositionally biased region" description="Basic residues" evidence="1">
    <location>
        <begin position="61"/>
        <end position="77"/>
    </location>
</feature>
<evidence type="ECO:0000313" key="2">
    <source>
        <dbReference type="EMBL" id="KAG9229916.1"/>
    </source>
</evidence>
<feature type="region of interest" description="Disordered" evidence="1">
    <location>
        <begin position="57"/>
        <end position="122"/>
    </location>
</feature>
<dbReference type="EMBL" id="MU251719">
    <property type="protein sequence ID" value="KAG9229916.1"/>
    <property type="molecule type" value="Genomic_DNA"/>
</dbReference>
<evidence type="ECO:0000313" key="3">
    <source>
        <dbReference type="Proteomes" id="UP000824998"/>
    </source>
</evidence>
<dbReference type="OrthoDB" id="3531591at2759"/>
<feature type="compositionally biased region" description="Polar residues" evidence="1">
    <location>
        <begin position="152"/>
        <end position="162"/>
    </location>
</feature>
<accession>A0A9P7YAV9</accession>
<feature type="compositionally biased region" description="Low complexity" evidence="1">
    <location>
        <begin position="96"/>
        <end position="112"/>
    </location>
</feature>
<name>A0A9P7YAV9_9HELO</name>
<keyword evidence="3" id="KW-1185">Reference proteome</keyword>
<gene>
    <name evidence="2" type="ORF">BJ875DRAFT_521667</name>
</gene>